<dbReference type="GO" id="GO:0051321">
    <property type="term" value="P:meiotic cell cycle"/>
    <property type="evidence" value="ECO:0007669"/>
    <property type="project" value="UniProtKB-KW"/>
</dbReference>
<dbReference type="Pfam" id="PF03465">
    <property type="entry name" value="eRF1_3"/>
    <property type="match status" value="1"/>
</dbReference>
<dbReference type="GO" id="GO:0070966">
    <property type="term" value="P:nuclear-transcribed mRNA catabolic process, no-go decay"/>
    <property type="evidence" value="ECO:0007669"/>
    <property type="project" value="EnsemblFungi"/>
</dbReference>
<evidence type="ECO:0000256" key="5">
    <source>
        <dbReference type="ARBA" id="ARBA00022618"/>
    </source>
</evidence>
<dbReference type="InterPro" id="IPR058547">
    <property type="entry name" value="Pelota_N"/>
</dbReference>
<dbReference type="GeneID" id="34527323"/>
<evidence type="ECO:0000256" key="9">
    <source>
        <dbReference type="ARBA" id="ARBA00023306"/>
    </source>
</evidence>
<reference evidence="12 13" key="1">
    <citation type="journal article" date="2011" name="Proc. Natl. Acad. Sci. U.S.A.">
        <title>Evolutionary erosion of yeast sex chromosomes by mating-type switching accidents.</title>
        <authorList>
            <person name="Gordon J.L."/>
            <person name="Armisen D."/>
            <person name="Proux-Wera E."/>
            <person name="Oheigeartaigh S.S."/>
            <person name="Byrne K.P."/>
            <person name="Wolfe K.H."/>
        </authorList>
    </citation>
    <scope>NUCLEOTIDE SEQUENCE [LARGE SCALE GENOMIC DNA]</scope>
    <source>
        <strain evidence="13">ATCC MYA-139 / BCRC 22969 / CBS 8797 / CCRC 22969 / KCTC 17520 / NBRC 10181 / NCYC 3082</strain>
    </source>
</reference>
<evidence type="ECO:0000313" key="13">
    <source>
        <dbReference type="Proteomes" id="UP000006310"/>
    </source>
</evidence>
<comment type="similarity">
    <text evidence="3 10">Belongs to the eukaryotic release factor 1 family. Pelota subfamily.</text>
</comment>
<dbReference type="EMBL" id="HE978321">
    <property type="protein sequence ID" value="CCK71591.1"/>
    <property type="molecule type" value="Genomic_DNA"/>
</dbReference>
<dbReference type="GO" id="GO:1990533">
    <property type="term" value="C:Dom34-Hbs1 complex"/>
    <property type="evidence" value="ECO:0007669"/>
    <property type="project" value="EnsemblFungi"/>
</dbReference>
<dbReference type="PANTHER" id="PTHR10853">
    <property type="entry name" value="PELOTA"/>
    <property type="match status" value="1"/>
</dbReference>
<accession>J7S9M7</accession>
<evidence type="ECO:0000256" key="8">
    <source>
        <dbReference type="ARBA" id="ARBA00023254"/>
    </source>
</evidence>
<reference evidence="13" key="2">
    <citation type="submission" date="2012-08" db="EMBL/GenBank/DDBJ databases">
        <title>Genome sequence of Kazachstania naganishii.</title>
        <authorList>
            <person name="Gordon J.L."/>
            <person name="Armisen D."/>
            <person name="Proux-Wera E."/>
            <person name="OhEigeartaigh S.S."/>
            <person name="Byrne K.P."/>
            <person name="Wolfe K.H."/>
        </authorList>
    </citation>
    <scope>NUCLEOTIDE SEQUENCE [LARGE SCALE GENOMIC DNA]</scope>
    <source>
        <strain evidence="13">ATCC MYA-139 / BCRC 22969 / CBS 8797 / CCRC 22969 / KCTC 17520 / NBRC 10181 / NCYC 3082</strain>
    </source>
</reference>
<dbReference type="InterPro" id="IPR042226">
    <property type="entry name" value="eFR1_2_sf"/>
</dbReference>
<evidence type="ECO:0000256" key="4">
    <source>
        <dbReference type="ARBA" id="ARBA00022490"/>
    </source>
</evidence>
<evidence type="ECO:0000256" key="6">
    <source>
        <dbReference type="ARBA" id="ARBA00022723"/>
    </source>
</evidence>
<dbReference type="NCBIfam" id="TIGR00111">
    <property type="entry name" value="pelota"/>
    <property type="match status" value="1"/>
</dbReference>
<dbReference type="SUPFAM" id="SSF159065">
    <property type="entry name" value="Dom34/Pelota N-terminal domain-like"/>
    <property type="match status" value="1"/>
</dbReference>
<keyword evidence="5" id="KW-0132">Cell division</keyword>
<comment type="function">
    <text evidence="10">Component of the Dom34-Hbs1 complex, a complex that recognizes stalled ribosomes and triggers the No-Go Decay (NGD) pathway (PubMed:20890290). In the Dom34-Hbs1 complex, dom34 recognizes ribosomes stalled at the 3' end of an mRNA and engages stalled ribosomes by destabilizing mRNA in the mRNA channel. Following ribosome-binding, the Dom34-Hbs1 complex promotes the disassembly of stalled ribosomes, followed by degradation of damaged mRNAs as part of the NGD pathway.</text>
</comment>
<dbReference type="GO" id="GO:0005737">
    <property type="term" value="C:cytoplasm"/>
    <property type="evidence" value="ECO:0007669"/>
    <property type="project" value="UniProtKB-SubCell"/>
</dbReference>
<name>J7S9M7_HUIN7</name>
<dbReference type="SUPFAM" id="SSF53137">
    <property type="entry name" value="Translational machinery components"/>
    <property type="match status" value="1"/>
</dbReference>
<dbReference type="STRING" id="1071383.J7S9M7"/>
<comment type="cofactor">
    <cofactor evidence="1 10">
        <name>a divalent metal cation</name>
        <dbReference type="ChEBI" id="CHEBI:60240"/>
    </cofactor>
</comment>
<evidence type="ECO:0000313" key="12">
    <source>
        <dbReference type="EMBL" id="CCK71591.1"/>
    </source>
</evidence>
<dbReference type="KEGG" id="kng:KNAG_0H01760"/>
<evidence type="ECO:0000256" key="1">
    <source>
        <dbReference type="ARBA" id="ARBA00001968"/>
    </source>
</evidence>
<keyword evidence="7" id="KW-0498">Mitosis</keyword>
<dbReference type="PANTHER" id="PTHR10853:SF0">
    <property type="entry name" value="PROTEIN PELOTA HOMOLOG"/>
    <property type="match status" value="1"/>
</dbReference>
<dbReference type="Pfam" id="PF03464">
    <property type="entry name" value="eRF1_2"/>
    <property type="match status" value="1"/>
</dbReference>
<dbReference type="eggNOG" id="KOG2869">
    <property type="taxonomic scope" value="Eukaryota"/>
</dbReference>
<gene>
    <name evidence="12" type="primary">KNAG0H01760</name>
    <name evidence="12" type="ordered locus">KNAG_0H01760</name>
</gene>
<evidence type="ECO:0000259" key="11">
    <source>
        <dbReference type="SMART" id="SM01194"/>
    </source>
</evidence>
<dbReference type="GO" id="GO:0072344">
    <property type="term" value="P:rescue of stalled ribosome"/>
    <property type="evidence" value="ECO:0007669"/>
    <property type="project" value="EnsemblFungi"/>
</dbReference>
<evidence type="ECO:0000256" key="7">
    <source>
        <dbReference type="ARBA" id="ARBA00022776"/>
    </source>
</evidence>
<dbReference type="InterPro" id="IPR029064">
    <property type="entry name" value="Ribosomal_eL30-like_sf"/>
</dbReference>
<dbReference type="SUPFAM" id="SSF55315">
    <property type="entry name" value="L30e-like"/>
    <property type="match status" value="1"/>
</dbReference>
<organism evidence="12 13">
    <name type="scientific">Huiozyma naganishii (strain ATCC MYA-139 / BCRC 22969 / CBS 8797 / KCTC 17520 / NBRC 10181 / NCYC 3082 / Yp74L-3)</name>
    <name type="common">Yeast</name>
    <name type="synonym">Kazachstania naganishii</name>
    <dbReference type="NCBI Taxonomy" id="1071383"/>
    <lineage>
        <taxon>Eukaryota</taxon>
        <taxon>Fungi</taxon>
        <taxon>Dikarya</taxon>
        <taxon>Ascomycota</taxon>
        <taxon>Saccharomycotina</taxon>
        <taxon>Saccharomycetes</taxon>
        <taxon>Saccharomycetales</taxon>
        <taxon>Saccharomycetaceae</taxon>
        <taxon>Huiozyma</taxon>
    </lineage>
</organism>
<dbReference type="GO" id="GO:0071025">
    <property type="term" value="P:RNA surveillance"/>
    <property type="evidence" value="ECO:0007669"/>
    <property type="project" value="InterPro"/>
</dbReference>
<keyword evidence="8" id="KW-0469">Meiosis</keyword>
<comment type="subcellular location">
    <subcellularLocation>
        <location evidence="2 10">Cytoplasm</location>
    </subcellularLocation>
</comment>
<evidence type="ECO:0000256" key="2">
    <source>
        <dbReference type="ARBA" id="ARBA00004496"/>
    </source>
</evidence>
<dbReference type="Gene3D" id="3.30.420.60">
    <property type="entry name" value="eRF1 domain 2"/>
    <property type="match status" value="1"/>
</dbReference>
<protein>
    <recommendedName>
        <fullName evidence="10">Protein DOM34 homolog</fullName>
    </recommendedName>
</protein>
<keyword evidence="4 10" id="KW-0963">Cytoplasm</keyword>
<dbReference type="AlphaFoldDB" id="J7S9M7"/>
<dbReference type="FunFam" id="3.30.420.60:FF:000004">
    <property type="entry name" value="Protein DOM34 homolog"/>
    <property type="match status" value="1"/>
</dbReference>
<dbReference type="GO" id="GO:0051301">
    <property type="term" value="P:cell division"/>
    <property type="evidence" value="ECO:0007669"/>
    <property type="project" value="UniProtKB-KW"/>
</dbReference>
<keyword evidence="6 10" id="KW-0479">Metal-binding</keyword>
<feature type="domain" description="eRF1/Pelota-like N-terminal" evidence="11">
    <location>
        <begin position="1"/>
        <end position="135"/>
    </location>
</feature>
<sequence length="391" mass="44271">MKLLSQKESSQNKDGAVLQVQPEDKEDLFTIYQLVDADDELIFKKLFTSTIDVDKKKKSTNLVKLRIKVLSNEFDMRDEFLRYKGVTVEDDTGRANVNIPAGKFISYTITYAFPITIIKQNFDSYARKILKEACNPEAKADTAAVVLQEGVAHVCVLTASSTILKQKIEYSLPKKKTSTDVMKFDEKTEKFYKAIYEAMKKNFDFGKLRMILLCSPGFYARTLLEKVTAYAGEENNSDILGRSDMFLVAHCSTGYLQGITEVLKDPVYSSQFNDTKYSREAHIMDEFMMHLNDDDFKAWYGEAEVMKAADLGAIQYLLITDLVARSPDLTQRKKYLTLMNSVERNGGKAIVFSSLHITGEELDNLTGLACILKYPLPDLDEGFEDEGDSDE</sequence>
<keyword evidence="13" id="KW-1185">Reference proteome</keyword>
<dbReference type="GO" id="GO:0070651">
    <property type="term" value="P:nonfunctional rRNA decay"/>
    <property type="evidence" value="ECO:0007669"/>
    <property type="project" value="EnsemblFungi"/>
</dbReference>
<dbReference type="InterPro" id="IPR005140">
    <property type="entry name" value="eRF1_Pelota-like_N"/>
</dbReference>
<dbReference type="Gene3D" id="3.30.1330.30">
    <property type="match status" value="1"/>
</dbReference>
<dbReference type="OrthoDB" id="10249111at2759"/>
<dbReference type="InterPro" id="IPR005142">
    <property type="entry name" value="eRF1_3"/>
</dbReference>
<dbReference type="RefSeq" id="XP_022465836.1">
    <property type="nucleotide sequence ID" value="XM_022609439.1"/>
</dbReference>
<dbReference type="SMART" id="SM01194">
    <property type="entry name" value="eRF1_1"/>
    <property type="match status" value="1"/>
</dbReference>
<dbReference type="GO" id="GO:0045948">
    <property type="term" value="P:positive regulation of translational initiation"/>
    <property type="evidence" value="ECO:0007669"/>
    <property type="project" value="EnsemblFungi"/>
</dbReference>
<dbReference type="GO" id="GO:0043022">
    <property type="term" value="F:ribosome binding"/>
    <property type="evidence" value="ECO:0007669"/>
    <property type="project" value="EnsemblFungi"/>
</dbReference>
<dbReference type="InterPro" id="IPR038069">
    <property type="entry name" value="Pelota/DOM34_N"/>
</dbReference>
<dbReference type="GO" id="GO:0046872">
    <property type="term" value="F:metal ion binding"/>
    <property type="evidence" value="ECO:0007669"/>
    <property type="project" value="UniProtKB-KW"/>
</dbReference>
<dbReference type="Proteomes" id="UP000006310">
    <property type="component" value="Chromosome 8"/>
</dbReference>
<dbReference type="HOGENOM" id="CLU_023334_3_1_1"/>
<dbReference type="InterPro" id="IPR004405">
    <property type="entry name" value="TF_pelota"/>
</dbReference>
<evidence type="ECO:0000256" key="3">
    <source>
        <dbReference type="ARBA" id="ARBA00009504"/>
    </source>
</evidence>
<dbReference type="Gene3D" id="2.30.30.870">
    <property type="entry name" value="Pelota, domain A"/>
    <property type="match status" value="1"/>
</dbReference>
<proteinExistence type="inferred from homology"/>
<dbReference type="OMA" id="LKMIILC"/>
<dbReference type="FunFam" id="3.30.1330.30:FF:000008">
    <property type="entry name" value="Protein pelota homolog"/>
    <property type="match status" value="1"/>
</dbReference>
<dbReference type="Pfam" id="PF26356">
    <property type="entry name" value="Pelota_N"/>
    <property type="match status" value="1"/>
</dbReference>
<keyword evidence="9" id="KW-0131">Cell cycle</keyword>
<dbReference type="InterPro" id="IPR005141">
    <property type="entry name" value="eRF1_2"/>
</dbReference>
<evidence type="ECO:0000256" key="10">
    <source>
        <dbReference type="RuleBase" id="RU362019"/>
    </source>
</evidence>
<dbReference type="GO" id="GO:0004521">
    <property type="term" value="F:RNA endonuclease activity"/>
    <property type="evidence" value="ECO:0007669"/>
    <property type="project" value="EnsemblFungi"/>
</dbReference>
<dbReference type="GO" id="GO:0070481">
    <property type="term" value="P:nuclear-transcribed mRNA catabolic process, non-stop decay"/>
    <property type="evidence" value="ECO:0007669"/>
    <property type="project" value="InterPro"/>
</dbReference>